<dbReference type="EC" id="2.7.7.65" evidence="1"/>
<dbReference type="STRING" id="177437.HRM2_03520"/>
<dbReference type="SMART" id="SM00304">
    <property type="entry name" value="HAMP"/>
    <property type="match status" value="1"/>
</dbReference>
<dbReference type="FunFam" id="3.30.70.270:FF:000001">
    <property type="entry name" value="Diguanylate cyclase domain protein"/>
    <property type="match status" value="1"/>
</dbReference>
<dbReference type="PANTHER" id="PTHR45138">
    <property type="entry name" value="REGULATORY COMPONENTS OF SENSORY TRANSDUCTION SYSTEM"/>
    <property type="match status" value="1"/>
</dbReference>
<dbReference type="Gene3D" id="6.10.340.10">
    <property type="match status" value="1"/>
</dbReference>
<keyword evidence="4" id="KW-1133">Transmembrane helix</keyword>
<dbReference type="SUPFAM" id="SSF158472">
    <property type="entry name" value="HAMP domain-like"/>
    <property type="match status" value="1"/>
</dbReference>
<dbReference type="PROSITE" id="PS50887">
    <property type="entry name" value="GGDEF"/>
    <property type="match status" value="1"/>
</dbReference>
<dbReference type="GO" id="GO:0052621">
    <property type="term" value="F:diguanylate cyclase activity"/>
    <property type="evidence" value="ECO:0007669"/>
    <property type="project" value="UniProtKB-EC"/>
</dbReference>
<dbReference type="Proteomes" id="UP000000442">
    <property type="component" value="Chromosome"/>
</dbReference>
<evidence type="ECO:0000259" key="5">
    <source>
        <dbReference type="PROSITE" id="PS50885"/>
    </source>
</evidence>
<feature type="transmembrane region" description="Helical" evidence="4">
    <location>
        <begin position="310"/>
        <end position="331"/>
    </location>
</feature>
<dbReference type="CDD" id="cd01949">
    <property type="entry name" value="GGDEF"/>
    <property type="match status" value="1"/>
</dbReference>
<feature type="coiled-coil region" evidence="3">
    <location>
        <begin position="396"/>
        <end position="426"/>
    </location>
</feature>
<dbReference type="InterPro" id="IPR000160">
    <property type="entry name" value="GGDEF_dom"/>
</dbReference>
<protein>
    <recommendedName>
        <fullName evidence="1">diguanylate cyclase</fullName>
        <ecNumber evidence="1">2.7.7.65</ecNumber>
    </recommendedName>
</protein>
<name>C0QGJ7_DESAH</name>
<dbReference type="InterPro" id="IPR043128">
    <property type="entry name" value="Rev_trsase/Diguanyl_cyclase"/>
</dbReference>
<dbReference type="InterPro" id="IPR029787">
    <property type="entry name" value="Nucleotide_cyclase"/>
</dbReference>
<dbReference type="eggNOG" id="COG4192">
    <property type="taxonomic scope" value="Bacteria"/>
</dbReference>
<reference evidence="7 8" key="1">
    <citation type="journal article" date="2009" name="Environ. Microbiol.">
        <title>Genome sequence of Desulfobacterium autotrophicum HRM2, a marine sulfate reducer oxidizing organic carbon completely to carbon dioxide.</title>
        <authorList>
            <person name="Strittmatter A.W."/>
            <person name="Liesegang H."/>
            <person name="Rabus R."/>
            <person name="Decker I."/>
            <person name="Amann J."/>
            <person name="Andres S."/>
            <person name="Henne A."/>
            <person name="Fricke W.F."/>
            <person name="Martinez-Arias R."/>
            <person name="Bartels D."/>
            <person name="Goesmann A."/>
            <person name="Krause L."/>
            <person name="Puehler A."/>
            <person name="Klenk H.P."/>
            <person name="Richter M."/>
            <person name="Schuler M."/>
            <person name="Gloeckner F.O."/>
            <person name="Meyerdierks A."/>
            <person name="Gottschalk G."/>
            <person name="Amann R."/>
        </authorList>
    </citation>
    <scope>NUCLEOTIDE SEQUENCE [LARGE SCALE GENOMIC DNA]</scope>
    <source>
        <strain evidence="8">ATCC 43914 / DSM 3382 / HRM2</strain>
    </source>
</reference>
<evidence type="ECO:0000313" key="7">
    <source>
        <dbReference type="EMBL" id="ACN13472.1"/>
    </source>
</evidence>
<dbReference type="eggNOG" id="COG3706">
    <property type="taxonomic scope" value="Bacteria"/>
</dbReference>
<evidence type="ECO:0000256" key="1">
    <source>
        <dbReference type="ARBA" id="ARBA00012528"/>
    </source>
</evidence>
<proteinExistence type="predicted"/>
<dbReference type="NCBIfam" id="TIGR00254">
    <property type="entry name" value="GGDEF"/>
    <property type="match status" value="1"/>
</dbReference>
<dbReference type="HOGENOM" id="CLU_454721_0_0_7"/>
<dbReference type="InterPro" id="IPR038188">
    <property type="entry name" value="TorS_sensor_sf"/>
</dbReference>
<keyword evidence="8" id="KW-1185">Reference proteome</keyword>
<dbReference type="KEGG" id="dat:HRM2_03520"/>
<gene>
    <name evidence="7" type="ordered locus">HRM2_03520</name>
</gene>
<dbReference type="GO" id="GO:0007165">
    <property type="term" value="P:signal transduction"/>
    <property type="evidence" value="ECO:0007669"/>
    <property type="project" value="InterPro"/>
</dbReference>
<feature type="domain" description="GGDEF" evidence="6">
    <location>
        <begin position="454"/>
        <end position="590"/>
    </location>
</feature>
<dbReference type="CDD" id="cd06225">
    <property type="entry name" value="HAMP"/>
    <property type="match status" value="1"/>
</dbReference>
<keyword evidence="3" id="KW-0175">Coiled coil</keyword>
<feature type="domain" description="HAMP" evidence="5">
    <location>
        <begin position="335"/>
        <end position="387"/>
    </location>
</feature>
<dbReference type="Pfam" id="PF00990">
    <property type="entry name" value="GGDEF"/>
    <property type="match status" value="1"/>
</dbReference>
<dbReference type="EMBL" id="CP001087">
    <property type="protein sequence ID" value="ACN13472.1"/>
    <property type="molecule type" value="Genomic_DNA"/>
</dbReference>
<dbReference type="GO" id="GO:0016020">
    <property type="term" value="C:membrane"/>
    <property type="evidence" value="ECO:0007669"/>
    <property type="project" value="InterPro"/>
</dbReference>
<dbReference type="InterPro" id="IPR003660">
    <property type="entry name" value="HAMP_dom"/>
</dbReference>
<evidence type="ECO:0000256" key="3">
    <source>
        <dbReference type="SAM" id="Coils"/>
    </source>
</evidence>
<dbReference type="SMART" id="SM00267">
    <property type="entry name" value="GGDEF"/>
    <property type="match status" value="1"/>
</dbReference>
<keyword evidence="4" id="KW-0812">Transmembrane</keyword>
<evidence type="ECO:0000256" key="4">
    <source>
        <dbReference type="SAM" id="Phobius"/>
    </source>
</evidence>
<dbReference type="PROSITE" id="PS50885">
    <property type="entry name" value="HAMP"/>
    <property type="match status" value="1"/>
</dbReference>
<dbReference type="AlphaFoldDB" id="C0QGJ7"/>
<dbReference type="Gene3D" id="3.30.70.270">
    <property type="match status" value="1"/>
</dbReference>
<comment type="catalytic activity">
    <reaction evidence="2">
        <text>2 GTP = 3',3'-c-di-GMP + 2 diphosphate</text>
        <dbReference type="Rhea" id="RHEA:24898"/>
        <dbReference type="ChEBI" id="CHEBI:33019"/>
        <dbReference type="ChEBI" id="CHEBI:37565"/>
        <dbReference type="ChEBI" id="CHEBI:58805"/>
        <dbReference type="EC" id="2.7.7.65"/>
    </reaction>
</comment>
<dbReference type="SUPFAM" id="SSF55073">
    <property type="entry name" value="Nucleotide cyclase"/>
    <property type="match status" value="1"/>
</dbReference>
<dbReference type="Gene3D" id="1.20.58.920">
    <property type="match status" value="1"/>
</dbReference>
<dbReference type="RefSeq" id="WP_012662721.1">
    <property type="nucleotide sequence ID" value="NC_012108.1"/>
</dbReference>
<sequence length="600" mass="66847">MALVMLLATLIALFSTTQVSKSMGVILDKRLPTMMQTLRVAKAVDALAATGVSIASVRTEDDRQVASQRFDNAVVELEQSLSGLDRIPKEMDDVRRLAAELTENLLRLSNMAEQRVDMVRERQFGHERLSANLQTFKQHLTYRIRIIEGDNDVIGRLLSRPSPPIDQIIEMARRSAHWAPVQRFYTEVESITGRGLAAIQDPTLTALAISRQILKTALIEAGITFKNLPSEINSDLGRSFTELQKIILAETGLLSFRRRELMLGIKSQNLISENHRITRLVDEATSGLVRRELSVMSNAGQSADEIRQRYTLILLIVTGLGLLAIASLMYFHVMRHVILRLSWLSEAMQFIAAGKLDAPLPPAGNDELGRLGFAVHQFRRTAIEADRREADLRLSNQKVEKICVELEQKAQELAIVNNKLAELSVTDFLTGLANRRHFDEVLGTEWARAVRTFQPLTLIMIDVDHFKKFNDSYGHQAGDECLKKVASALVTNLCRAGDFVARYGGEEFSIISAGTDLAGARELAEKLRRAVQAMALMNEDSLFGIITISIGIGVCIPDRKQSASDLVCIADKALYEAKTRGRNRIEDFGEPQKKGSDQTQ</sequence>
<evidence type="ECO:0000256" key="2">
    <source>
        <dbReference type="ARBA" id="ARBA00034247"/>
    </source>
</evidence>
<accession>C0QGJ7</accession>
<evidence type="ECO:0000313" key="8">
    <source>
        <dbReference type="Proteomes" id="UP000000442"/>
    </source>
</evidence>
<dbReference type="PANTHER" id="PTHR45138:SF9">
    <property type="entry name" value="DIGUANYLATE CYCLASE DGCM-RELATED"/>
    <property type="match status" value="1"/>
</dbReference>
<evidence type="ECO:0000259" key="6">
    <source>
        <dbReference type="PROSITE" id="PS50887"/>
    </source>
</evidence>
<dbReference type="InterPro" id="IPR050469">
    <property type="entry name" value="Diguanylate_Cyclase"/>
</dbReference>
<keyword evidence="4" id="KW-0472">Membrane</keyword>
<organism evidence="7 8">
    <name type="scientific">Desulforapulum autotrophicum (strain ATCC 43914 / DSM 3382 / VKM B-1955 / HRM2)</name>
    <name type="common">Desulfobacterium autotrophicum</name>
    <dbReference type="NCBI Taxonomy" id="177437"/>
    <lineage>
        <taxon>Bacteria</taxon>
        <taxon>Pseudomonadati</taxon>
        <taxon>Thermodesulfobacteriota</taxon>
        <taxon>Desulfobacteria</taxon>
        <taxon>Desulfobacterales</taxon>
        <taxon>Desulfobacteraceae</taxon>
        <taxon>Desulforapulum</taxon>
    </lineage>
</organism>
<dbReference type="Pfam" id="PF00672">
    <property type="entry name" value="HAMP"/>
    <property type="match status" value="1"/>
</dbReference>